<proteinExistence type="predicted"/>
<dbReference type="OrthoDB" id="278693at2"/>
<evidence type="ECO:0008006" key="3">
    <source>
        <dbReference type="Google" id="ProtNLM"/>
    </source>
</evidence>
<protein>
    <recommendedName>
        <fullName evidence="3">Ferritin-like metal-binding protein YciE</fullName>
    </recommendedName>
</protein>
<evidence type="ECO:0000313" key="1">
    <source>
        <dbReference type="EMBL" id="SIS44947.1"/>
    </source>
</evidence>
<dbReference type="Gene3D" id="1.20.1260.10">
    <property type="match status" value="1"/>
</dbReference>
<name>A0A1N7J6R2_9GAMM</name>
<accession>A0A1N7J6R2</accession>
<dbReference type="InterPro" id="IPR012347">
    <property type="entry name" value="Ferritin-like"/>
</dbReference>
<dbReference type="InterPro" id="IPR009078">
    <property type="entry name" value="Ferritin-like_SF"/>
</dbReference>
<evidence type="ECO:0000313" key="2">
    <source>
        <dbReference type="Proteomes" id="UP000185639"/>
    </source>
</evidence>
<dbReference type="Proteomes" id="UP000185639">
    <property type="component" value="Unassembled WGS sequence"/>
</dbReference>
<dbReference type="SUPFAM" id="SSF47240">
    <property type="entry name" value="Ferritin-like"/>
    <property type="match status" value="1"/>
</dbReference>
<organism evidence="1 2">
    <name type="scientific">Thalassolituus maritimus</name>
    <dbReference type="NCBI Taxonomy" id="484498"/>
    <lineage>
        <taxon>Bacteria</taxon>
        <taxon>Pseudomonadati</taxon>
        <taxon>Pseudomonadota</taxon>
        <taxon>Gammaproteobacteria</taxon>
        <taxon>Oceanospirillales</taxon>
        <taxon>Oceanospirillaceae</taxon>
        <taxon>Thalassolituus</taxon>
    </lineage>
</organism>
<reference evidence="2" key="1">
    <citation type="submission" date="2017-01" db="EMBL/GenBank/DDBJ databases">
        <authorList>
            <person name="Varghese N."/>
            <person name="Submissions S."/>
        </authorList>
    </citation>
    <scope>NUCLEOTIDE SEQUENCE [LARGE SCALE GENOMIC DNA]</scope>
    <source>
        <strain evidence="2">DSM 24913</strain>
    </source>
</reference>
<dbReference type="STRING" id="484498.SAMN05421686_101412"/>
<gene>
    <name evidence="1" type="ORF">SAMN05421686_101412</name>
</gene>
<keyword evidence="2" id="KW-1185">Reference proteome</keyword>
<dbReference type="RefSeq" id="WP_076513971.1">
    <property type="nucleotide sequence ID" value="NZ_FTOH01000001.1"/>
</dbReference>
<sequence length="151" mass="17150">MSYRTVGDILEFSEGLHRHASALYEQLRDDTQRERVDMMLKLLADHEQRLATALERYRDGNKAAILNEWHQFEAADVADIVMDAKELHMDISVTELVQLALKVDDYLISAYQQLAAEASSAEVRALFEDLANLEQAEKISAVRAALSVDDW</sequence>
<dbReference type="AlphaFoldDB" id="A0A1N7J6R2"/>
<dbReference type="EMBL" id="FTOH01000001">
    <property type="protein sequence ID" value="SIS44947.1"/>
    <property type="molecule type" value="Genomic_DNA"/>
</dbReference>